<accession>Q72C05</accession>
<proteinExistence type="predicted"/>
<evidence type="ECO:0000313" key="1">
    <source>
        <dbReference type="EMBL" id="AAS95957.1"/>
    </source>
</evidence>
<dbReference type="Proteomes" id="UP000002194">
    <property type="component" value="Chromosome"/>
</dbReference>
<dbReference type="HOGENOM" id="CLU_069130_0_0_7"/>
<dbReference type="DNASU" id="2794937"/>
<protein>
    <recommendedName>
        <fullName evidence="3">DUF1848 domain-containing protein</fullName>
    </recommendedName>
</protein>
<dbReference type="KEGG" id="dvu:DVU_1479"/>
<evidence type="ECO:0008006" key="3">
    <source>
        <dbReference type="Google" id="ProtNLM"/>
    </source>
</evidence>
<gene>
    <name evidence="1" type="ordered locus">DVU_1479</name>
</gene>
<name>Q72C05_NITV2</name>
<sequence>MTFKNDVDGCSYPGILSASRSTDIPAFYAEWFSRRLRDGYVVWKSPFNQKCYSVCFEKAGGIVFWTKNPKPLMPFLDEVSELGYDYYFQFTVNDYESEGFEPNVPPLDERIETFRSLSQKLGKERVIWRFDPICLTRELDVEGIMARLRSIGECLKGYTEQLVISFVDVHAYTKVQRNIKTADGFCLREPSMEEQDELARRISSYAKEIGVSPSACGERRSFAHFGILPNKCIDGELFKRICRKGNIKLQKHLGTYIDQYSLLSPQKKDVTLCKDKGQRKECGCVESKDIGMYNTCNHMCVYCYANTSQRVVEKNRVLHDVNGESLIPTSRTVEE</sequence>
<dbReference type="STRING" id="882.DVU_1479"/>
<dbReference type="RefSeq" id="WP_010938772.1">
    <property type="nucleotide sequence ID" value="NC_002937.3"/>
</dbReference>
<dbReference type="InterPro" id="IPR014998">
    <property type="entry name" value="DUF1848"/>
</dbReference>
<reference evidence="1 2" key="1">
    <citation type="journal article" date="2004" name="Nat. Biotechnol.">
        <title>The genome sequence of the anaerobic, sulfate-reducing bacterium Desulfovibrio vulgaris Hildenborough.</title>
        <authorList>
            <person name="Heidelberg J.F."/>
            <person name="Seshadri R."/>
            <person name="Haveman S.A."/>
            <person name="Hemme C.L."/>
            <person name="Paulsen I.T."/>
            <person name="Kolonay J.F."/>
            <person name="Eisen J.A."/>
            <person name="Ward N."/>
            <person name="Methe B."/>
            <person name="Brinkac L.M."/>
            <person name="Daugherty S.C."/>
            <person name="Deboy R.T."/>
            <person name="Dodson R.J."/>
            <person name="Durkin A.S."/>
            <person name="Madupu R."/>
            <person name="Nelson W.C."/>
            <person name="Sullivan S.A."/>
            <person name="Fouts D."/>
            <person name="Haft D.H."/>
            <person name="Selengut J."/>
            <person name="Peterson J.D."/>
            <person name="Davidsen T.M."/>
            <person name="Zafar N."/>
            <person name="Zhou L."/>
            <person name="Radune D."/>
            <person name="Dimitrov G."/>
            <person name="Hance M."/>
            <person name="Tran K."/>
            <person name="Khouri H."/>
            <person name="Gill J."/>
            <person name="Utterback T.R."/>
            <person name="Feldblyum T.V."/>
            <person name="Wall J.D."/>
            <person name="Voordouw G."/>
            <person name="Fraser C.M."/>
        </authorList>
    </citation>
    <scope>NUCLEOTIDE SEQUENCE [LARGE SCALE GENOMIC DNA]</scope>
    <source>
        <strain evidence="2">ATCC 29579 / DSM 644 / NCIMB 8303 / VKM B-1760 / Hildenborough</strain>
    </source>
</reference>
<dbReference type="OrthoDB" id="9771212at2"/>
<dbReference type="PhylomeDB" id="Q72C05"/>
<dbReference type="Pfam" id="PF08902">
    <property type="entry name" value="DUF1848"/>
    <property type="match status" value="1"/>
</dbReference>
<organism evidence="1 2">
    <name type="scientific">Nitratidesulfovibrio vulgaris (strain ATCC 29579 / DSM 644 / CCUG 34227 / NCIMB 8303 / VKM B-1760 / Hildenborough)</name>
    <name type="common">Desulfovibrio vulgaris</name>
    <dbReference type="NCBI Taxonomy" id="882"/>
    <lineage>
        <taxon>Bacteria</taxon>
        <taxon>Pseudomonadati</taxon>
        <taxon>Thermodesulfobacteriota</taxon>
        <taxon>Desulfovibrionia</taxon>
        <taxon>Desulfovibrionales</taxon>
        <taxon>Desulfovibrionaceae</taxon>
        <taxon>Nitratidesulfovibrio</taxon>
    </lineage>
</organism>
<dbReference type="PaxDb" id="882-DVU_1479"/>
<dbReference type="eggNOG" id="COG1533">
    <property type="taxonomic scope" value="Bacteria"/>
</dbReference>
<keyword evidence="2" id="KW-1185">Reference proteome</keyword>
<dbReference type="EnsemblBacteria" id="AAS95957">
    <property type="protein sequence ID" value="AAS95957"/>
    <property type="gene ID" value="DVU_1479"/>
</dbReference>
<dbReference type="EMBL" id="AE017285">
    <property type="protein sequence ID" value="AAS95957.1"/>
    <property type="molecule type" value="Genomic_DNA"/>
</dbReference>
<dbReference type="AlphaFoldDB" id="Q72C05"/>
<evidence type="ECO:0000313" key="2">
    <source>
        <dbReference type="Proteomes" id="UP000002194"/>
    </source>
</evidence>